<reference evidence="3" key="1">
    <citation type="journal article" date="2023" name="Mol. Phylogenet. Evol.">
        <title>Genome-scale phylogeny and comparative genomics of the fungal order Sordariales.</title>
        <authorList>
            <person name="Hensen N."/>
            <person name="Bonometti L."/>
            <person name="Westerberg I."/>
            <person name="Brannstrom I.O."/>
            <person name="Guillou S."/>
            <person name="Cros-Aarteil S."/>
            <person name="Calhoun S."/>
            <person name="Haridas S."/>
            <person name="Kuo A."/>
            <person name="Mondo S."/>
            <person name="Pangilinan J."/>
            <person name="Riley R."/>
            <person name="LaButti K."/>
            <person name="Andreopoulos B."/>
            <person name="Lipzen A."/>
            <person name="Chen C."/>
            <person name="Yan M."/>
            <person name="Daum C."/>
            <person name="Ng V."/>
            <person name="Clum A."/>
            <person name="Steindorff A."/>
            <person name="Ohm R.A."/>
            <person name="Martin F."/>
            <person name="Silar P."/>
            <person name="Natvig D.O."/>
            <person name="Lalanne C."/>
            <person name="Gautier V."/>
            <person name="Ament-Velasquez S.L."/>
            <person name="Kruys A."/>
            <person name="Hutchinson M.I."/>
            <person name="Powell A.J."/>
            <person name="Barry K."/>
            <person name="Miller A.N."/>
            <person name="Grigoriev I.V."/>
            <person name="Debuchy R."/>
            <person name="Gladieux P."/>
            <person name="Hiltunen Thoren M."/>
            <person name="Johannesson H."/>
        </authorList>
    </citation>
    <scope>NUCLEOTIDE SEQUENCE</scope>
    <source>
        <strain evidence="3">SMH4131-1</strain>
    </source>
</reference>
<keyword evidence="1" id="KW-1133">Transmembrane helix</keyword>
<feature type="transmembrane region" description="Helical" evidence="1">
    <location>
        <begin position="546"/>
        <end position="564"/>
    </location>
</feature>
<dbReference type="Proteomes" id="UP001286456">
    <property type="component" value="Unassembled WGS sequence"/>
</dbReference>
<feature type="signal peptide" evidence="2">
    <location>
        <begin position="1"/>
        <end position="27"/>
    </location>
</feature>
<evidence type="ECO:0000256" key="2">
    <source>
        <dbReference type="SAM" id="SignalP"/>
    </source>
</evidence>
<sequence>MSPRCWLSTTLIALVLLLLLHVHTVDGRPGSNETATWTVPSRLVATAVPLGCSYPLDTTTDAIPSTPPWQYPNGIPGLPYCGELSGECPNAYSDCCTATKCSLTFIGACMQTATLIDMACACPAVSATTCSPCMNSTAGKAQYYRWLNSTCGNIDSWDSGLPSHWEDIYTSLDIIQLGNGSCVDDRYGCVSATYYNYGSDPTAESLEALIEPYLNLPRCMWRDCYTYYQAWNASVLDWSSSAWVNTSTYPWLIDQYSPDPSIHLERTDVCGSAYKKACSGMCAGSKSDEAELLLWLNNTCTGSASFEKENLLPQNWTQTVAANCIKNDTSITGPDDVVAFPSCIDSACGDAIRLSANKSSEFYCILDPVTGRYATGSRSVVHVGDFCNTLSYPTTCNSSCTLAFDRRDWLTYLNKTCSATAASSGWTGLPGNWTNLLSIQVSDLRPWQTVVRSTSYWDTILCPSPESSLGVFAAVNIAMLLLTPILGRRTVVSKLTFGLLGKPHSQGWVFMGPLMAALQTAANAGNIALIKATPGYEDTDWKTLMMLWYTRPRLAWLVIFLILYQVDEAMYLSCAASTLTTEIILQILGSYVMGKVANHARVQGFYTNASAVAAVPHGADAMLMYVGAILWLVVIFFTLIAVGTSVVNVSAQILQVGRLIGLDVLLERRLQRDVQGALDQASAHHENFQRTQDFLAQNGHGQIAGVYADMVEHMATQIDGLMTVEKSLERLIQLVEGPERQYRQALTRLTADPSAAGEVDATAETIRDRAQKQLLILGPTLDQATNSRAIAKLGSAEVAQRRRNLRIRARENRDGQRELIAAELEELRIVKDGWNIVVDQWAKVEARLRNVQTKWQARTTVLSSQQWTESIRRKLKRIVIQTSLGMFASWGSQWLFWIGFVRLYVPDA</sequence>
<feature type="transmembrane region" description="Helical" evidence="1">
    <location>
        <begin position="508"/>
        <end position="530"/>
    </location>
</feature>
<accession>A0AAE0IVS7</accession>
<keyword evidence="4" id="KW-1185">Reference proteome</keyword>
<comment type="caution">
    <text evidence="3">The sequence shown here is derived from an EMBL/GenBank/DDBJ whole genome shotgun (WGS) entry which is preliminary data.</text>
</comment>
<dbReference type="AlphaFoldDB" id="A0AAE0IVS7"/>
<keyword evidence="1" id="KW-0812">Transmembrane</keyword>
<dbReference type="EMBL" id="JAUEPO010000002">
    <property type="protein sequence ID" value="KAK3332183.1"/>
    <property type="molecule type" value="Genomic_DNA"/>
</dbReference>
<protein>
    <submittedName>
        <fullName evidence="3">Uncharacterized protein</fullName>
    </submittedName>
</protein>
<name>A0AAE0IVS7_9PEZI</name>
<keyword evidence="1" id="KW-0472">Membrane</keyword>
<feature type="chain" id="PRO_5041917405" evidence="2">
    <location>
        <begin position="28"/>
        <end position="908"/>
    </location>
</feature>
<proteinExistence type="predicted"/>
<feature type="transmembrane region" description="Helical" evidence="1">
    <location>
        <begin position="622"/>
        <end position="649"/>
    </location>
</feature>
<reference evidence="3" key="2">
    <citation type="submission" date="2023-06" db="EMBL/GenBank/DDBJ databases">
        <authorList>
            <consortium name="Lawrence Berkeley National Laboratory"/>
            <person name="Haridas S."/>
            <person name="Hensen N."/>
            <person name="Bonometti L."/>
            <person name="Westerberg I."/>
            <person name="Brannstrom I.O."/>
            <person name="Guillou S."/>
            <person name="Cros-Aarteil S."/>
            <person name="Calhoun S."/>
            <person name="Kuo A."/>
            <person name="Mondo S."/>
            <person name="Pangilinan J."/>
            <person name="Riley R."/>
            <person name="Labutti K."/>
            <person name="Andreopoulos B."/>
            <person name="Lipzen A."/>
            <person name="Chen C."/>
            <person name="Yanf M."/>
            <person name="Daum C."/>
            <person name="Ng V."/>
            <person name="Clum A."/>
            <person name="Steindorff A."/>
            <person name="Ohm R."/>
            <person name="Martin F."/>
            <person name="Silar P."/>
            <person name="Natvig D."/>
            <person name="Lalanne C."/>
            <person name="Gautier V."/>
            <person name="Ament-Velasquez S.L."/>
            <person name="Kruys A."/>
            <person name="Hutchinson M.I."/>
            <person name="Powell A.J."/>
            <person name="Barry K."/>
            <person name="Miller A.N."/>
            <person name="Grigoriev I.V."/>
            <person name="Debuchy R."/>
            <person name="Gladieux P."/>
            <person name="Thoren M.H."/>
            <person name="Johannesson H."/>
        </authorList>
    </citation>
    <scope>NUCLEOTIDE SEQUENCE</scope>
    <source>
        <strain evidence="3">SMH4131-1</strain>
    </source>
</reference>
<keyword evidence="2" id="KW-0732">Signal</keyword>
<evidence type="ECO:0000313" key="4">
    <source>
        <dbReference type="Proteomes" id="UP001286456"/>
    </source>
</evidence>
<evidence type="ECO:0000313" key="3">
    <source>
        <dbReference type="EMBL" id="KAK3332183.1"/>
    </source>
</evidence>
<evidence type="ECO:0000256" key="1">
    <source>
        <dbReference type="SAM" id="Phobius"/>
    </source>
</evidence>
<feature type="transmembrane region" description="Helical" evidence="1">
    <location>
        <begin position="469"/>
        <end position="487"/>
    </location>
</feature>
<organism evidence="3 4">
    <name type="scientific">Cercophora scortea</name>
    <dbReference type="NCBI Taxonomy" id="314031"/>
    <lineage>
        <taxon>Eukaryota</taxon>
        <taxon>Fungi</taxon>
        <taxon>Dikarya</taxon>
        <taxon>Ascomycota</taxon>
        <taxon>Pezizomycotina</taxon>
        <taxon>Sordariomycetes</taxon>
        <taxon>Sordariomycetidae</taxon>
        <taxon>Sordariales</taxon>
        <taxon>Lasiosphaeriaceae</taxon>
        <taxon>Cercophora</taxon>
    </lineage>
</organism>
<gene>
    <name evidence="3" type="ORF">B0T19DRAFT_473131</name>
</gene>
<feature type="transmembrane region" description="Helical" evidence="1">
    <location>
        <begin position="878"/>
        <end position="905"/>
    </location>
</feature>
<feature type="transmembrane region" description="Helical" evidence="1">
    <location>
        <begin position="571"/>
        <end position="593"/>
    </location>
</feature>